<evidence type="ECO:0000313" key="2">
    <source>
        <dbReference type="EMBL" id="CAA6815264.1"/>
    </source>
</evidence>
<feature type="chain" id="PRO_5028155922" description="YkuD domain-containing protein" evidence="1">
    <location>
        <begin position="31"/>
        <end position="219"/>
    </location>
</feature>
<name>A0A6S6T8G4_9BACT</name>
<evidence type="ECO:0008006" key="3">
    <source>
        <dbReference type="Google" id="ProtNLM"/>
    </source>
</evidence>
<dbReference type="SUPFAM" id="SSF141523">
    <property type="entry name" value="L,D-transpeptidase catalytic domain-like"/>
    <property type="match status" value="1"/>
</dbReference>
<dbReference type="AlphaFoldDB" id="A0A6S6T8G4"/>
<protein>
    <recommendedName>
        <fullName evidence="3">YkuD domain-containing protein</fullName>
    </recommendedName>
</protein>
<dbReference type="InterPro" id="IPR032676">
    <property type="entry name" value="YkuD_2"/>
</dbReference>
<evidence type="ECO:0000256" key="1">
    <source>
        <dbReference type="SAM" id="SignalP"/>
    </source>
</evidence>
<keyword evidence="1" id="KW-0732">Signal</keyword>
<dbReference type="Gene3D" id="2.40.440.10">
    <property type="entry name" value="L,D-transpeptidase catalytic domain-like"/>
    <property type="match status" value="1"/>
</dbReference>
<organism evidence="2">
    <name type="scientific">uncultured Sulfurovum sp</name>
    <dbReference type="NCBI Taxonomy" id="269237"/>
    <lineage>
        <taxon>Bacteria</taxon>
        <taxon>Pseudomonadati</taxon>
        <taxon>Campylobacterota</taxon>
        <taxon>Epsilonproteobacteria</taxon>
        <taxon>Campylobacterales</taxon>
        <taxon>Sulfurovaceae</taxon>
        <taxon>Sulfurovum</taxon>
        <taxon>environmental samples</taxon>
    </lineage>
</organism>
<dbReference type="Pfam" id="PF13645">
    <property type="entry name" value="YkuD_2"/>
    <property type="match status" value="1"/>
</dbReference>
<dbReference type="InterPro" id="IPR038063">
    <property type="entry name" value="Transpep_catalytic_dom"/>
</dbReference>
<accession>A0A6S6T8G4</accession>
<dbReference type="EMBL" id="CACVAX010000043">
    <property type="protein sequence ID" value="CAA6815264.1"/>
    <property type="molecule type" value="Genomic_DNA"/>
</dbReference>
<reference evidence="2" key="1">
    <citation type="submission" date="2020-01" db="EMBL/GenBank/DDBJ databases">
        <authorList>
            <person name="Meier V. D."/>
            <person name="Meier V D."/>
        </authorList>
    </citation>
    <scope>NUCLEOTIDE SEQUENCE</scope>
    <source>
        <strain evidence="2">HLG_WM_MAG_04</strain>
    </source>
</reference>
<proteinExistence type="predicted"/>
<dbReference type="PANTHER" id="PTHR38477">
    <property type="entry name" value="HYPOTHETICAL EXPORTED PROTEIN"/>
    <property type="match status" value="1"/>
</dbReference>
<gene>
    <name evidence="2" type="ORF">HELGO_WM6810</name>
</gene>
<dbReference type="PANTHER" id="PTHR38477:SF1">
    <property type="entry name" value="MUREIN L,D-TRANSPEPTIDASE CATALYTIC DOMAIN FAMILY PROTEIN"/>
    <property type="match status" value="1"/>
</dbReference>
<feature type="signal peptide" evidence="1">
    <location>
        <begin position="1"/>
        <end position="30"/>
    </location>
</feature>
<sequence length="219" mass="25503">MIRHFFKTRENLKKLLLLLLLSYLSSELLAKPVSNWRLNHTYKKVYKKTNINKKALKKAFDYYKKNRKKKKLSSKYLAIADYTKSAKQKRLYIINLYKGSVHRYKIAHGKRSGGIGGKVKRSSNKRNSKMTPYGFFKVGTKVGKTKKKRYRYLSVQGLQWSNKKVGYPTRKGGRDVIIHPAKYVNGGGRSHGCFAIRPQDKWKVFAKLKKALLYSYTGR</sequence>